<keyword evidence="5" id="KW-0119">Carbohydrate metabolism</keyword>
<accession>A0A5M7BJM2</accession>
<dbReference type="AlphaFoldDB" id="A0A5M7BJM2"/>
<dbReference type="OrthoDB" id="9805177at2"/>
<comment type="caution">
    <text evidence="6">The sequence shown here is derived from an EMBL/GenBank/DDBJ whole genome shotgun (WGS) entry which is preliminary data.</text>
</comment>
<evidence type="ECO:0000256" key="2">
    <source>
        <dbReference type="ARBA" id="ARBA00006906"/>
    </source>
</evidence>
<evidence type="ECO:0000256" key="5">
    <source>
        <dbReference type="ARBA" id="ARBA00023277"/>
    </source>
</evidence>
<evidence type="ECO:0000256" key="1">
    <source>
        <dbReference type="ARBA" id="ARBA00004761"/>
    </source>
</evidence>
<gene>
    <name evidence="6" type="ORF">F1721_28355</name>
</gene>
<evidence type="ECO:0000313" key="6">
    <source>
        <dbReference type="EMBL" id="KAA5828358.1"/>
    </source>
</evidence>
<dbReference type="InterPro" id="IPR013785">
    <property type="entry name" value="Aldolase_TIM"/>
</dbReference>
<dbReference type="PANTHER" id="PTHR30246">
    <property type="entry name" value="2-KETO-3-DEOXY-6-PHOSPHOGLUCONATE ALDOLASE"/>
    <property type="match status" value="1"/>
</dbReference>
<dbReference type="Pfam" id="PF01081">
    <property type="entry name" value="Aldolase"/>
    <property type="match status" value="1"/>
</dbReference>
<dbReference type="SMR" id="A0A5M7BJM2"/>
<dbReference type="GO" id="GO:0016829">
    <property type="term" value="F:lyase activity"/>
    <property type="evidence" value="ECO:0007669"/>
    <property type="project" value="UniProtKB-KW"/>
</dbReference>
<protein>
    <submittedName>
        <fullName evidence="6">Bifunctional 4-hydroxy-2-oxoglutarate aldolase/2-dehydro-3-deoxy-phosphogluconate aldolase</fullName>
    </submittedName>
</protein>
<dbReference type="InterPro" id="IPR000887">
    <property type="entry name" value="Aldlse_KDPG_KHG"/>
</dbReference>
<reference evidence="6 7" key="1">
    <citation type="submission" date="2019-09" db="EMBL/GenBank/DDBJ databases">
        <title>Draft genome sequence of the thermophilic Saccharopolyspora hirsuta VKM Ac-666T.</title>
        <authorList>
            <person name="Lobastova T.G."/>
            <person name="Fokina V."/>
            <person name="Bragin E.Y."/>
            <person name="Shtratnikova V.Y."/>
            <person name="Starodumova I.P."/>
            <person name="Tarlachkov S.V."/>
            <person name="Donova M.V."/>
        </authorList>
    </citation>
    <scope>NUCLEOTIDE SEQUENCE [LARGE SCALE GENOMIC DNA]</scope>
    <source>
        <strain evidence="6 7">VKM Ac-666</strain>
    </source>
</reference>
<dbReference type="CDD" id="cd00452">
    <property type="entry name" value="KDPG_aldolase"/>
    <property type="match status" value="1"/>
</dbReference>
<evidence type="ECO:0000313" key="7">
    <source>
        <dbReference type="Proteomes" id="UP000323946"/>
    </source>
</evidence>
<keyword evidence="7" id="KW-1185">Reference proteome</keyword>
<dbReference type="EMBL" id="VWPH01000015">
    <property type="protein sequence ID" value="KAA5828358.1"/>
    <property type="molecule type" value="Genomic_DNA"/>
</dbReference>
<comment type="pathway">
    <text evidence="1">Carbohydrate acid metabolism.</text>
</comment>
<keyword evidence="4" id="KW-0456">Lyase</keyword>
<comment type="similarity">
    <text evidence="2">Belongs to the KHG/KDPG aldolase family.</text>
</comment>
<dbReference type="Proteomes" id="UP000323946">
    <property type="component" value="Unassembled WGS sequence"/>
</dbReference>
<sequence length="207" mass="21383">MTDPDLSPLTVVYRGMAPQQVLRLSEALHQAGVRSFEVTMTGERPMETIELLSRELPGDALIGAGTVSTPEQVSASAAAGARFAVSPHFDAEVVERTREEGLLSVPGAFTPTEIMAARKAGADVVKVFPINAVGADYLRQLRGPMPDLVVMASGGVTPALAAEVVAAGAACVAVGHHLLGAAPDGTFDPAELRVRTGEFLRAVGAAS</sequence>
<proteinExistence type="inferred from homology"/>
<comment type="subunit">
    <text evidence="3">Homotrimer.</text>
</comment>
<dbReference type="SUPFAM" id="SSF51569">
    <property type="entry name" value="Aldolase"/>
    <property type="match status" value="1"/>
</dbReference>
<evidence type="ECO:0000256" key="3">
    <source>
        <dbReference type="ARBA" id="ARBA00011233"/>
    </source>
</evidence>
<name>A0A5M7BJM2_SACHI</name>
<dbReference type="PANTHER" id="PTHR30246:SF1">
    <property type="entry name" value="2-DEHYDRO-3-DEOXY-6-PHOSPHOGALACTONATE ALDOLASE-RELATED"/>
    <property type="match status" value="1"/>
</dbReference>
<evidence type="ECO:0000256" key="4">
    <source>
        <dbReference type="ARBA" id="ARBA00023239"/>
    </source>
</evidence>
<dbReference type="RefSeq" id="WP_150069858.1">
    <property type="nucleotide sequence ID" value="NZ_VWPH01000015.1"/>
</dbReference>
<organism evidence="6 7">
    <name type="scientific">Saccharopolyspora hirsuta</name>
    <dbReference type="NCBI Taxonomy" id="1837"/>
    <lineage>
        <taxon>Bacteria</taxon>
        <taxon>Bacillati</taxon>
        <taxon>Actinomycetota</taxon>
        <taxon>Actinomycetes</taxon>
        <taxon>Pseudonocardiales</taxon>
        <taxon>Pseudonocardiaceae</taxon>
        <taxon>Saccharopolyspora</taxon>
    </lineage>
</organism>
<dbReference type="Gene3D" id="3.20.20.70">
    <property type="entry name" value="Aldolase class I"/>
    <property type="match status" value="1"/>
</dbReference>